<keyword evidence="1" id="KW-0812">Transmembrane</keyword>
<name>A0A423U6H3_PENVA</name>
<keyword evidence="1" id="KW-1133">Transmembrane helix</keyword>
<accession>A0A423U6H3</accession>
<evidence type="ECO:0000256" key="1">
    <source>
        <dbReference type="SAM" id="Phobius"/>
    </source>
</evidence>
<comment type="caution">
    <text evidence="2">The sequence shown here is derived from an EMBL/GenBank/DDBJ whole genome shotgun (WGS) entry which is preliminary data.</text>
</comment>
<dbReference type="EMBL" id="QCYY01000568">
    <property type="protein sequence ID" value="ROT84282.1"/>
    <property type="molecule type" value="Genomic_DNA"/>
</dbReference>
<evidence type="ECO:0000313" key="2">
    <source>
        <dbReference type="EMBL" id="ROT84282.1"/>
    </source>
</evidence>
<feature type="transmembrane region" description="Helical" evidence="1">
    <location>
        <begin position="74"/>
        <end position="97"/>
    </location>
</feature>
<sequence>MIPTLSPLGLSIYFIHLSLFIASFHSVRGLIPSNYSPVFHSLCSLISLSLSSCVRRLSFNISSLSSLLFMVVRLFFLGASLLQSSLCVLSLSLYPLLVRASSLSLSLSELSSVSLCASLRLRVHILLSLCSDALNSLCHLQYISPLPLCSSLRVGHSLSLLVSLARYRFSLAHSYFQLLPFFSHSGLKRVLPCFPLPLAPICHFLSYHIGESLFSLRLFQLSPPSASLSLLPLFFTFPPTFLHPVPFPRFSRFSSPVCSPLRRFPFPSPLPRPLPSLPPPLPPLPPLIPSLSSPTFPFHFLSSLSSILLSLFPSLALHSSPRLRCPFLPRISSPSFSRVRTASHSVPPLVPSSLFTAPLLKTHVLSLLHLLLLCVYSARVG</sequence>
<feature type="transmembrane region" description="Helical" evidence="1">
    <location>
        <begin position="12"/>
        <end position="31"/>
    </location>
</feature>
<proteinExistence type="predicted"/>
<reference evidence="2 3" key="2">
    <citation type="submission" date="2019-01" db="EMBL/GenBank/DDBJ databases">
        <title>The decoding of complex shrimp genome reveals the adaptation for benthos swimmer, frequently molting mechanism and breeding impact on genome.</title>
        <authorList>
            <person name="Sun Y."/>
            <person name="Gao Y."/>
            <person name="Yu Y."/>
        </authorList>
    </citation>
    <scope>NUCLEOTIDE SEQUENCE [LARGE SCALE GENOMIC DNA]</scope>
    <source>
        <tissue evidence="2">Muscle</tissue>
    </source>
</reference>
<reference evidence="2 3" key="1">
    <citation type="submission" date="2018-04" db="EMBL/GenBank/DDBJ databases">
        <authorList>
            <person name="Zhang X."/>
            <person name="Yuan J."/>
            <person name="Li F."/>
            <person name="Xiang J."/>
        </authorList>
    </citation>
    <scope>NUCLEOTIDE SEQUENCE [LARGE SCALE GENOMIC DNA]</scope>
    <source>
        <tissue evidence="2">Muscle</tissue>
    </source>
</reference>
<dbReference type="Proteomes" id="UP000283509">
    <property type="component" value="Unassembled WGS sequence"/>
</dbReference>
<feature type="transmembrane region" description="Helical" evidence="1">
    <location>
        <begin position="37"/>
        <end position="54"/>
    </location>
</feature>
<evidence type="ECO:0000313" key="3">
    <source>
        <dbReference type="Proteomes" id="UP000283509"/>
    </source>
</evidence>
<dbReference type="AlphaFoldDB" id="A0A423U6H3"/>
<keyword evidence="3" id="KW-1185">Reference proteome</keyword>
<organism evidence="2 3">
    <name type="scientific">Penaeus vannamei</name>
    <name type="common">Whiteleg shrimp</name>
    <name type="synonym">Litopenaeus vannamei</name>
    <dbReference type="NCBI Taxonomy" id="6689"/>
    <lineage>
        <taxon>Eukaryota</taxon>
        <taxon>Metazoa</taxon>
        <taxon>Ecdysozoa</taxon>
        <taxon>Arthropoda</taxon>
        <taxon>Crustacea</taxon>
        <taxon>Multicrustacea</taxon>
        <taxon>Malacostraca</taxon>
        <taxon>Eumalacostraca</taxon>
        <taxon>Eucarida</taxon>
        <taxon>Decapoda</taxon>
        <taxon>Dendrobranchiata</taxon>
        <taxon>Penaeoidea</taxon>
        <taxon>Penaeidae</taxon>
        <taxon>Penaeus</taxon>
    </lineage>
</organism>
<keyword evidence="1" id="KW-0472">Membrane</keyword>
<gene>
    <name evidence="2" type="ORF">C7M84_022549</name>
</gene>
<protein>
    <submittedName>
        <fullName evidence="2">Uncharacterized protein</fullName>
    </submittedName>
</protein>